<protein>
    <submittedName>
        <fullName evidence="2">Metal-sensing transcriptional repressor</fullName>
    </submittedName>
</protein>
<comment type="caution">
    <text evidence="2">The sequence shown here is derived from an EMBL/GenBank/DDBJ whole genome shotgun (WGS) entry which is preliminary data.</text>
</comment>
<dbReference type="Pfam" id="PF02583">
    <property type="entry name" value="Trns_repr_metal"/>
    <property type="match status" value="1"/>
</dbReference>
<dbReference type="InterPro" id="IPR003735">
    <property type="entry name" value="Metal_Tscrpt_repr"/>
</dbReference>
<sequence>MKDHEHNHDEEHEHSHGHTHPHKQRKQVTNRLARIEGHVRSIKEMSDNGRDCPDILLQIAAVKKALDGVAKVILKDHLEHCVVSSVQDEHRNQVLSDLQKALDNYIR</sequence>
<evidence type="ECO:0000313" key="2">
    <source>
        <dbReference type="EMBL" id="MCY9693418.1"/>
    </source>
</evidence>
<evidence type="ECO:0000256" key="1">
    <source>
        <dbReference type="SAM" id="MobiDB-lite"/>
    </source>
</evidence>
<feature type="compositionally biased region" description="Basic and acidic residues" evidence="1">
    <location>
        <begin position="1"/>
        <end position="16"/>
    </location>
</feature>
<dbReference type="RefSeq" id="WP_268614972.1">
    <property type="nucleotide sequence ID" value="NZ_JAMDMX010000033.1"/>
</dbReference>
<keyword evidence="3" id="KW-1185">Reference proteome</keyword>
<evidence type="ECO:0000313" key="3">
    <source>
        <dbReference type="Proteomes" id="UP001527099"/>
    </source>
</evidence>
<reference evidence="2 3" key="1">
    <citation type="submission" date="2022-05" db="EMBL/GenBank/DDBJ databases">
        <title>Genome Sequencing of Bee-Associated Microbes.</title>
        <authorList>
            <person name="Dunlap C."/>
        </authorList>
    </citation>
    <scope>NUCLEOTIDE SEQUENCE [LARGE SCALE GENOMIC DNA]</scope>
    <source>
        <strain evidence="2 3">NRRL B-14421</strain>
    </source>
</reference>
<feature type="compositionally biased region" description="Basic residues" evidence="1">
    <location>
        <begin position="17"/>
        <end position="28"/>
    </location>
</feature>
<dbReference type="Gene3D" id="1.20.58.1000">
    <property type="entry name" value="Metal-sensitive repressor, helix protomer"/>
    <property type="match status" value="1"/>
</dbReference>
<dbReference type="EMBL" id="JAMDMX010000033">
    <property type="protein sequence ID" value="MCY9693418.1"/>
    <property type="molecule type" value="Genomic_DNA"/>
</dbReference>
<dbReference type="InterPro" id="IPR038390">
    <property type="entry name" value="Metal_Tscrpt_repr_sf"/>
</dbReference>
<dbReference type="Proteomes" id="UP001527099">
    <property type="component" value="Unassembled WGS sequence"/>
</dbReference>
<dbReference type="CDD" id="cd10158">
    <property type="entry name" value="CsoR-like_DUF156_1"/>
    <property type="match status" value="1"/>
</dbReference>
<dbReference type="PANTHER" id="PTHR33677">
    <property type="entry name" value="TRANSCRIPTIONAL REPRESSOR FRMR-RELATED"/>
    <property type="match status" value="1"/>
</dbReference>
<organism evidence="2 3">
    <name type="scientific">Paenibacillus alginolyticus</name>
    <dbReference type="NCBI Taxonomy" id="59839"/>
    <lineage>
        <taxon>Bacteria</taxon>
        <taxon>Bacillati</taxon>
        <taxon>Bacillota</taxon>
        <taxon>Bacilli</taxon>
        <taxon>Bacillales</taxon>
        <taxon>Paenibacillaceae</taxon>
        <taxon>Paenibacillus</taxon>
    </lineage>
</organism>
<proteinExistence type="predicted"/>
<accession>A0ABT4GB47</accession>
<gene>
    <name evidence="2" type="ORF">M5X19_11010</name>
</gene>
<dbReference type="PANTHER" id="PTHR33677:SF3">
    <property type="entry name" value="COPPER-SENSING TRANSCRIPTIONAL REPRESSOR RICR"/>
    <property type="match status" value="1"/>
</dbReference>
<name>A0ABT4GB47_9BACL</name>
<feature type="region of interest" description="Disordered" evidence="1">
    <location>
        <begin position="1"/>
        <end position="30"/>
    </location>
</feature>